<dbReference type="Pfam" id="PF04230">
    <property type="entry name" value="PS_pyruv_trans"/>
    <property type="match status" value="1"/>
</dbReference>
<evidence type="ECO:0000313" key="2">
    <source>
        <dbReference type="EMBL" id="GAB60709.1"/>
    </source>
</evidence>
<reference evidence="2 3" key="1">
    <citation type="journal article" date="2012" name="J. Bacteriol.">
        <title>Genome Sequence of the Protease-Producing Bacterium Rheinheimera nanhaiensis E407-8T, Isolated from Deep-Sea Sediment of the South China Sea.</title>
        <authorList>
            <person name="Zhang X.-Y."/>
            <person name="Zhang Y.-J."/>
            <person name="Qin Q.-L."/>
            <person name="Xie B.-B."/>
            <person name="Chen X.-L."/>
            <person name="Zhou B.-C."/>
            <person name="Zhang Y.-Z."/>
        </authorList>
    </citation>
    <scope>NUCLEOTIDE SEQUENCE [LARGE SCALE GENOMIC DNA]</scope>
    <source>
        <strain evidence="2 3">E407-8</strain>
    </source>
</reference>
<dbReference type="PANTHER" id="PTHR36836">
    <property type="entry name" value="COLANIC ACID BIOSYNTHESIS PROTEIN WCAK"/>
    <property type="match status" value="1"/>
</dbReference>
<dbReference type="OrthoDB" id="6591518at2"/>
<sequence length="353" mass="39250">MKSVVLVNDTTTQMHHGCELVMKQIRLLLGKRGIKVLATSAEGTDWRCDQAFLTAAARCDAIIVNGEGTIHHNRPAGRKLLEVTELAEQHRIPAFLINTTYQDNPPEFKQYLDKFSAIFVREGESAKALAKIAVPSTVVPDITLSYDYQPYSERKQIGVSDSSITPIAKKLFALCRENKALFLPVLRSSKYDGVFNFTERLRDLKFELTKLKLKLTGAEDYLQLRNLFVKKSIKQFFDAVASCHVVVSGRFHVICFCMLTETPFLGIDGNSHKIQSMLNDIGLSPDRIIAEDDIAAISMQSNYAYTQAELAALRAFKLQAKAGINNMFDIIAQTINGRPLPAAKSVSALHPNG</sequence>
<dbReference type="AlphaFoldDB" id="I1E331"/>
<dbReference type="Proteomes" id="UP000004374">
    <property type="component" value="Unassembled WGS sequence"/>
</dbReference>
<name>I1E331_9GAMM</name>
<evidence type="ECO:0000259" key="1">
    <source>
        <dbReference type="Pfam" id="PF04230"/>
    </source>
</evidence>
<organism evidence="2 3">
    <name type="scientific">Rheinheimera nanhaiensis E407-8</name>
    <dbReference type="NCBI Taxonomy" id="562729"/>
    <lineage>
        <taxon>Bacteria</taxon>
        <taxon>Pseudomonadati</taxon>
        <taxon>Pseudomonadota</taxon>
        <taxon>Gammaproteobacteria</taxon>
        <taxon>Chromatiales</taxon>
        <taxon>Chromatiaceae</taxon>
        <taxon>Rheinheimera</taxon>
    </lineage>
</organism>
<dbReference type="InterPro" id="IPR007345">
    <property type="entry name" value="Polysacch_pyruvyl_Trfase"/>
</dbReference>
<accession>I1E331</accession>
<keyword evidence="3" id="KW-1185">Reference proteome</keyword>
<comment type="caution">
    <text evidence="2">The sequence shown here is derived from an EMBL/GenBank/DDBJ whole genome shotgun (WGS) entry which is preliminary data.</text>
</comment>
<dbReference type="EMBL" id="BAFK01000039">
    <property type="protein sequence ID" value="GAB60709.1"/>
    <property type="molecule type" value="Genomic_DNA"/>
</dbReference>
<protein>
    <recommendedName>
        <fullName evidence="1">Polysaccharide pyruvyl transferase domain-containing protein</fullName>
    </recommendedName>
</protein>
<proteinExistence type="predicted"/>
<gene>
    <name evidence="2" type="ORF">RNAN_3735</name>
</gene>
<dbReference type="STRING" id="562729.RNAN_3735"/>
<dbReference type="PANTHER" id="PTHR36836:SF1">
    <property type="entry name" value="COLANIC ACID BIOSYNTHESIS PROTEIN WCAK"/>
    <property type="match status" value="1"/>
</dbReference>
<dbReference type="RefSeq" id="WP_008224513.1">
    <property type="nucleotide sequence ID" value="NZ_BAFK01000039.1"/>
</dbReference>
<evidence type="ECO:0000313" key="3">
    <source>
        <dbReference type="Proteomes" id="UP000004374"/>
    </source>
</evidence>
<feature type="domain" description="Polysaccharide pyruvyl transferase" evidence="1">
    <location>
        <begin position="39"/>
        <end position="269"/>
    </location>
</feature>